<dbReference type="Proteomes" id="UP000501690">
    <property type="component" value="Linkage Group LG5"/>
</dbReference>
<feature type="region of interest" description="Disordered" evidence="1">
    <location>
        <begin position="204"/>
        <end position="238"/>
    </location>
</feature>
<gene>
    <name evidence="2" type="ORF">DEO72_LG5g2610</name>
</gene>
<organism evidence="2 3">
    <name type="scientific">Vigna unguiculata</name>
    <name type="common">Cowpea</name>
    <dbReference type="NCBI Taxonomy" id="3917"/>
    <lineage>
        <taxon>Eukaryota</taxon>
        <taxon>Viridiplantae</taxon>
        <taxon>Streptophyta</taxon>
        <taxon>Embryophyta</taxon>
        <taxon>Tracheophyta</taxon>
        <taxon>Spermatophyta</taxon>
        <taxon>Magnoliopsida</taxon>
        <taxon>eudicotyledons</taxon>
        <taxon>Gunneridae</taxon>
        <taxon>Pentapetalae</taxon>
        <taxon>rosids</taxon>
        <taxon>fabids</taxon>
        <taxon>Fabales</taxon>
        <taxon>Fabaceae</taxon>
        <taxon>Papilionoideae</taxon>
        <taxon>50 kb inversion clade</taxon>
        <taxon>NPAAA clade</taxon>
        <taxon>indigoferoid/millettioid clade</taxon>
        <taxon>Phaseoleae</taxon>
        <taxon>Vigna</taxon>
    </lineage>
</organism>
<feature type="compositionally biased region" description="Polar residues" evidence="1">
    <location>
        <begin position="797"/>
        <end position="806"/>
    </location>
</feature>
<protein>
    <submittedName>
        <fullName evidence="2">Uncharacterized protein</fullName>
    </submittedName>
</protein>
<feature type="region of interest" description="Disordered" evidence="1">
    <location>
        <begin position="505"/>
        <end position="555"/>
    </location>
</feature>
<name>A0A4D6M2V7_VIGUN</name>
<feature type="region of interest" description="Disordered" evidence="1">
    <location>
        <begin position="277"/>
        <end position="480"/>
    </location>
</feature>
<dbReference type="EMBL" id="CP039349">
    <property type="protein sequence ID" value="QCD94526.1"/>
    <property type="molecule type" value="Genomic_DNA"/>
</dbReference>
<keyword evidence="3" id="KW-1185">Reference proteome</keyword>
<proteinExistence type="predicted"/>
<reference evidence="2 3" key="1">
    <citation type="submission" date="2019-04" db="EMBL/GenBank/DDBJ databases">
        <title>An improved genome assembly and genetic linkage map for asparagus bean, Vigna unguiculata ssp. sesquipedialis.</title>
        <authorList>
            <person name="Xia Q."/>
            <person name="Zhang R."/>
            <person name="Dong Y."/>
        </authorList>
    </citation>
    <scope>NUCLEOTIDE SEQUENCE [LARGE SCALE GENOMIC DNA]</scope>
    <source>
        <tissue evidence="2">Leaf</tissue>
    </source>
</reference>
<accession>A0A4D6M2V7</accession>
<feature type="region of interest" description="Disordered" evidence="1">
    <location>
        <begin position="797"/>
        <end position="820"/>
    </location>
</feature>
<evidence type="ECO:0000313" key="3">
    <source>
        <dbReference type="Proteomes" id="UP000501690"/>
    </source>
</evidence>
<evidence type="ECO:0000313" key="2">
    <source>
        <dbReference type="EMBL" id="QCD94526.1"/>
    </source>
</evidence>
<feature type="compositionally biased region" description="Basic and acidic residues" evidence="1">
    <location>
        <begin position="518"/>
        <end position="527"/>
    </location>
</feature>
<feature type="compositionally biased region" description="Basic and acidic residues" evidence="1">
    <location>
        <begin position="386"/>
        <end position="396"/>
    </location>
</feature>
<evidence type="ECO:0000256" key="1">
    <source>
        <dbReference type="SAM" id="MobiDB-lite"/>
    </source>
</evidence>
<feature type="compositionally biased region" description="Basic and acidic residues" evidence="1">
    <location>
        <begin position="423"/>
        <end position="433"/>
    </location>
</feature>
<sequence>MEMDFHGMKRKRLQALCKKHGIPANLKNSEMADRLFLLFKEKEIEDPVGSGNARTEKDTTLHCVSSKNVEMIDLVTPSPGSKERSVFSAKNLKGSEIERLEFETNLSLEITREEFGICGAGEDMQSRLEEEHHNSQGGLHLAPVAVALVEFNDQLSEGEVEKLGENNNLIGDICEYEKGKAEAAEQGVHNSLKGSNMKDVNALHSSKEESAPPMVEEDEATEQGDCISPQRSSMKDMKESGYLVVEKDEAVEQGDHSSPQGSSMKDVKISHVSQEEFGYPVVEKDEAVEQGDQSSPPGSNMKDVNALHSSKEESAPPMVEEDEATEQGDCISPQRSSMKDMKESGYLVVEKDEAVEQGDHSSPQGSSMKDVKIYHVSQEESGYPVVEKDEAVEQGDHSSPQGSSMKDVKISHVSQEESGYPVVEKDEAVEQGDHSSPQGSSMKDVKISHVSQEEFGYPVVEKDEAVEQGDQSSPPGSNMKDVNALYASIEESGFPMVEEDEAIHQEGDCISSQGSSMKDGKVLHQEESGYPVMEKDEDVEQGDHNSPPGSNPKDVNVLHASEEEYGFPMVEEDDALKQGDQNSSQGPSMKDVNILLVSQKESDCPIAEDVAVEQGDNNSPQGPNIKDVNIFYQEESLYPVVEDVAIEQGDHNSPQGPNIKDVNILDVYQEESVYPVMEEDVAVEQGNHNSPQGPNIKDVNILHVYQEEYVYPEVEEDVAVEQGDQNIPQGPNMKEVNVLHVCLEESGYPMVEEEEVVEQGDHNSPQGSNLKDVSVMHVSQEDFGYPTVEEVQKSEGNNYDLTNTGSEVDGKDTDGKTNLTAEHSVGTKDQFQRTYPENEVKSSDVNIHQETCEEELTSPQNTGSIANLGECSRFSPCNLEASLVESFQSETYSEQSPLGDIGTCNMKESMQSSNMEKVEYTQEALHTTANTNVTIEQFTDELQSSTFEDSDGTPVQFLPNDALSEVKTDFNVHEMVVSGIVFENVDMSEGKFVSSRKISLSPASDTMTGFSPKQLNNSETKVLQSETARVDVGIGDVEENMQMDLNKELVDEIGEYLLEGEIDKSGLIGDSEEVDNGICDMEENIQIIVNEMQVEESEQVIRATPSAMVLNNVEVGEQLLEGEVEKSGLNADSEEGIGFLPNNLVPSATKGFEDETYFDRSALGDVVDTFKMEESMPSDQMEKEFSEEVLHMTNDSVQEEVTRLINNSDDHEYVGVTGPEDGKNQLNMKRDLESIEKYLLNDFHTFEDASDQNSDENAPTMPHDGEMKLCTFNHQQMSASGTFSGDEMGTPPKCNIPKLRESFMKKELKIISSLPVKRARDILGASDMKENTKISKKEQVGTIISRSAFPNKRKPLQYLQQN</sequence>
<feature type="compositionally biased region" description="Basic and acidic residues" evidence="1">
    <location>
        <begin position="337"/>
        <end position="359"/>
    </location>
</feature>